<organism evidence="2 3">
    <name type="scientific">Amanita thiersii Skay4041</name>
    <dbReference type="NCBI Taxonomy" id="703135"/>
    <lineage>
        <taxon>Eukaryota</taxon>
        <taxon>Fungi</taxon>
        <taxon>Dikarya</taxon>
        <taxon>Basidiomycota</taxon>
        <taxon>Agaricomycotina</taxon>
        <taxon>Agaricomycetes</taxon>
        <taxon>Agaricomycetidae</taxon>
        <taxon>Agaricales</taxon>
        <taxon>Pluteineae</taxon>
        <taxon>Amanitaceae</taxon>
        <taxon>Amanita</taxon>
    </lineage>
</organism>
<dbReference type="GO" id="GO:0007095">
    <property type="term" value="P:mitotic G2 DNA damage checkpoint signaling"/>
    <property type="evidence" value="ECO:0007669"/>
    <property type="project" value="InterPro"/>
</dbReference>
<dbReference type="GO" id="GO:0003684">
    <property type="term" value="F:damaged DNA binding"/>
    <property type="evidence" value="ECO:0007669"/>
    <property type="project" value="TreeGrafter"/>
</dbReference>
<evidence type="ECO:0000256" key="1">
    <source>
        <dbReference type="SAM" id="MobiDB-lite"/>
    </source>
</evidence>
<keyword evidence="3" id="KW-1185">Reference proteome</keyword>
<dbReference type="GO" id="GO:0000724">
    <property type="term" value="P:double-strand break repair via homologous recombination"/>
    <property type="evidence" value="ECO:0007669"/>
    <property type="project" value="TreeGrafter"/>
</dbReference>
<dbReference type="GO" id="GO:0030870">
    <property type="term" value="C:Mre11 complex"/>
    <property type="evidence" value="ECO:0007669"/>
    <property type="project" value="InterPro"/>
</dbReference>
<feature type="region of interest" description="Disordered" evidence="1">
    <location>
        <begin position="358"/>
        <end position="382"/>
    </location>
</feature>
<proteinExistence type="predicted"/>
<feature type="region of interest" description="Disordered" evidence="1">
    <location>
        <begin position="604"/>
        <end position="632"/>
    </location>
</feature>
<feature type="compositionally biased region" description="Polar residues" evidence="1">
    <location>
        <begin position="472"/>
        <end position="481"/>
    </location>
</feature>
<dbReference type="AlphaFoldDB" id="A0A2A9NN55"/>
<dbReference type="PANTHER" id="PTHR12162:SF0">
    <property type="entry name" value="NIBRIN"/>
    <property type="match status" value="1"/>
</dbReference>
<accession>A0A2A9NN55</accession>
<feature type="compositionally biased region" description="Polar residues" evidence="1">
    <location>
        <begin position="620"/>
        <end position="632"/>
    </location>
</feature>
<protein>
    <submittedName>
        <fullName evidence="2">Uncharacterized protein</fullName>
    </submittedName>
</protein>
<feature type="compositionally biased region" description="Polar residues" evidence="1">
    <location>
        <begin position="864"/>
        <end position="882"/>
    </location>
</feature>
<sequence>MWIVSGAFDVQDPNETSPQKSKLLKTGAIYPLGRRDQPLVINNKRISKDHGEFTVGACTVEDISDPSFRPTLEYTNKKSDRAVKIGRGESHIVVNALSTEALQDGDIVWPVSNAKITVKWDPLCCYYPPTRGKMSASAQACASLGIHLVPTPNLQVTHHLTPSYTAIPTIALSLVSACHFVKPEWLDEVIRLGNLKDDDTTPGDLPLEQSFALPPLSKYHPSFSTTLEPSQKVFKVWEPSEERMNMFKPYRFFFVVEKNQEASSDIRDLIQRGGGTYDFLDIRAGRTKWHKALTRGNAKEGQQLVLVGKKESLKLAIDRQDWEDFLQETEIFGLRFVSPETIVQAVIKVDTTAFDKSANEAVDHPPQEPPTVNENDVPHERPRRLTRRVVSREVSIEPMQVDQETDTIRPRRALTRRVNAGKPIVTGLGDTSIDLKTTGDPVTQSKPPVIDLSLPASSRPSRLKRRVGIANTEASQAQTSYPPSSEGGEPPLKRHKTLFEDTAQSEVRDIDEVLSQLPRSTSIPNSYTQSQTQTGSRTSKDTQWAPVPQLPVVQEEEEESQLTSQPSVEHMRGMKRKGKDAEQDTETVKTWSTALKKVKTVDILDSNNKRAPQSVDKGQRASSKPLSSTKVVHTGTGNKLDIDAAFLTAIASSKKGKKKEDEFDRDFNNLRISRPELDQQEEEWNILDVFDDDRGIRGNFMVIVEMDVASTGARRTHRPSLAAVQEDWQGKPNFKKFKKKVHKQAMAKVDLVVNMDNEYGIGAAYWRGANSQIQSNETLASQEREETRAVAGGRECIETLDISEPDDEVERAQPPPKPKLTRSRKGARAGTRKAARPLFLDSDEEGVADGKVDMDFENEDDLSTLKSSAGSRSQKRGNTQHTAKPASKAIAVRPAPTVVAEDSDDGGVFKGFKGKKRGR</sequence>
<evidence type="ECO:0000313" key="2">
    <source>
        <dbReference type="EMBL" id="PFH49176.1"/>
    </source>
</evidence>
<reference evidence="2 3" key="1">
    <citation type="submission" date="2014-02" db="EMBL/GenBank/DDBJ databases">
        <title>Transposable element dynamics among asymbiotic and ectomycorrhizal Amanita fungi.</title>
        <authorList>
            <consortium name="DOE Joint Genome Institute"/>
            <person name="Hess J."/>
            <person name="Skrede I."/>
            <person name="Wolfe B."/>
            <person name="LaButti K."/>
            <person name="Ohm R.A."/>
            <person name="Grigoriev I.V."/>
            <person name="Pringle A."/>
        </authorList>
    </citation>
    <scope>NUCLEOTIDE SEQUENCE [LARGE SCALE GENOMIC DNA]</scope>
    <source>
        <strain evidence="2 3">SKay4041</strain>
    </source>
</reference>
<dbReference type="InterPro" id="IPR040227">
    <property type="entry name" value="Nibrin-rel"/>
</dbReference>
<gene>
    <name evidence="2" type="ORF">AMATHDRAFT_148277</name>
</gene>
<dbReference type="OrthoDB" id="552194at2759"/>
<feature type="compositionally biased region" description="Low complexity" evidence="1">
    <location>
        <begin position="526"/>
        <end position="537"/>
    </location>
</feature>
<feature type="compositionally biased region" description="Basic residues" evidence="1">
    <location>
        <begin position="819"/>
        <end position="835"/>
    </location>
</feature>
<dbReference type="Proteomes" id="UP000242287">
    <property type="component" value="Unassembled WGS sequence"/>
</dbReference>
<feature type="region of interest" description="Disordered" evidence="1">
    <location>
        <begin position="430"/>
        <end position="493"/>
    </location>
</feature>
<feature type="region of interest" description="Disordered" evidence="1">
    <location>
        <begin position="515"/>
        <end position="587"/>
    </location>
</feature>
<evidence type="ECO:0000313" key="3">
    <source>
        <dbReference type="Proteomes" id="UP000242287"/>
    </source>
</evidence>
<dbReference type="EMBL" id="KZ302037">
    <property type="protein sequence ID" value="PFH49176.1"/>
    <property type="molecule type" value="Genomic_DNA"/>
</dbReference>
<feature type="region of interest" description="Disordered" evidence="1">
    <location>
        <begin position="799"/>
        <end position="919"/>
    </location>
</feature>
<name>A0A2A9NN55_9AGAR</name>
<dbReference type="PANTHER" id="PTHR12162">
    <property type="entry name" value="NIBRIN-RELATED"/>
    <property type="match status" value="1"/>
</dbReference>